<keyword evidence="1 6" id="KW-0808">Transferase</keyword>
<keyword evidence="7" id="KW-1185">Reference proteome</keyword>
<dbReference type="PANTHER" id="PTHR23091">
    <property type="entry name" value="N-TERMINAL ACETYLTRANSFERASE"/>
    <property type="match status" value="1"/>
</dbReference>
<evidence type="ECO:0000256" key="3">
    <source>
        <dbReference type="ARBA" id="ARBA00025786"/>
    </source>
</evidence>
<feature type="region of interest" description="Disordered" evidence="4">
    <location>
        <begin position="69"/>
        <end position="95"/>
    </location>
</feature>
<dbReference type="GO" id="GO:0031415">
    <property type="term" value="C:NatA complex"/>
    <property type="evidence" value="ECO:0007669"/>
    <property type="project" value="InterPro"/>
</dbReference>
<dbReference type="Gene3D" id="3.40.630.30">
    <property type="match status" value="1"/>
</dbReference>
<dbReference type="AlphaFoldDB" id="A0A1E3PR03"/>
<sequence>MNIRQAQFADLPGIQNCNLSNLPENYPFKYYFFHMLNWPQLSYVATVPDDKDLGQEKIVGYVLSKMTEPPVKQQDQGDHTTKKRSKGGKKKKVAAKDFLSEEEQQKIEDWIPNGHVTSLSVLRSYRRMGIAGNLMKQSMRAMIECYGGKYVSLHVRESNRAALHLYRDSLRFDVQEIEKSYYSDGENAYSMILYLEPQRMEIDCGGNLLMEEEEVLL</sequence>
<evidence type="ECO:0000256" key="1">
    <source>
        <dbReference type="ARBA" id="ARBA00022679"/>
    </source>
</evidence>
<dbReference type="PANTHER" id="PTHR23091:SF4">
    <property type="entry name" value="N-TERMINAL AMINO-ACID N(ALPHA)-ACETYLTRANSFERASE NATA"/>
    <property type="match status" value="1"/>
</dbReference>
<evidence type="ECO:0000259" key="5">
    <source>
        <dbReference type="PROSITE" id="PS51186"/>
    </source>
</evidence>
<name>A0A1E3PR03_9ASCO</name>
<dbReference type="InterPro" id="IPR045047">
    <property type="entry name" value="Ard1-like"/>
</dbReference>
<dbReference type="Proteomes" id="UP000095009">
    <property type="component" value="Unassembled WGS sequence"/>
</dbReference>
<dbReference type="Pfam" id="PF00583">
    <property type="entry name" value="Acetyltransf_1"/>
    <property type="match status" value="1"/>
</dbReference>
<dbReference type="STRING" id="857566.A0A1E3PR03"/>
<dbReference type="EMBL" id="KV454406">
    <property type="protein sequence ID" value="ODQ67865.1"/>
    <property type="molecule type" value="Genomic_DNA"/>
</dbReference>
<dbReference type="CDD" id="cd04301">
    <property type="entry name" value="NAT_SF"/>
    <property type="match status" value="1"/>
</dbReference>
<dbReference type="PROSITE" id="PS51186">
    <property type="entry name" value="GNAT"/>
    <property type="match status" value="1"/>
</dbReference>
<dbReference type="SUPFAM" id="SSF55729">
    <property type="entry name" value="Acyl-CoA N-acyltransferases (Nat)"/>
    <property type="match status" value="1"/>
</dbReference>
<evidence type="ECO:0000256" key="2">
    <source>
        <dbReference type="ARBA" id="ARBA00023315"/>
    </source>
</evidence>
<proteinExistence type="inferred from homology"/>
<reference evidence="6 7" key="1">
    <citation type="journal article" date="2016" name="Proc. Natl. Acad. Sci. U.S.A.">
        <title>Comparative genomics of biotechnologically important yeasts.</title>
        <authorList>
            <person name="Riley R."/>
            <person name="Haridas S."/>
            <person name="Wolfe K.H."/>
            <person name="Lopes M.R."/>
            <person name="Hittinger C.T."/>
            <person name="Goeker M."/>
            <person name="Salamov A.A."/>
            <person name="Wisecaver J.H."/>
            <person name="Long T.M."/>
            <person name="Calvey C.H."/>
            <person name="Aerts A.L."/>
            <person name="Barry K.W."/>
            <person name="Choi C."/>
            <person name="Clum A."/>
            <person name="Coughlan A.Y."/>
            <person name="Deshpande S."/>
            <person name="Douglass A.P."/>
            <person name="Hanson S.J."/>
            <person name="Klenk H.-P."/>
            <person name="LaButti K.M."/>
            <person name="Lapidus A."/>
            <person name="Lindquist E.A."/>
            <person name="Lipzen A.M."/>
            <person name="Meier-Kolthoff J.P."/>
            <person name="Ohm R.A."/>
            <person name="Otillar R.P."/>
            <person name="Pangilinan J.L."/>
            <person name="Peng Y."/>
            <person name="Rokas A."/>
            <person name="Rosa C.A."/>
            <person name="Scheuner C."/>
            <person name="Sibirny A.A."/>
            <person name="Slot J.C."/>
            <person name="Stielow J.B."/>
            <person name="Sun H."/>
            <person name="Kurtzman C.P."/>
            <person name="Blackwell M."/>
            <person name="Grigoriev I.V."/>
            <person name="Jeffries T.W."/>
        </authorList>
    </citation>
    <scope>NUCLEOTIDE SEQUENCE [LARGE SCALE GENOMIC DNA]</scope>
    <source>
        <strain evidence="6 7">DSM 6958</strain>
    </source>
</reference>
<gene>
    <name evidence="6" type="ORF">NADFUDRAFT_48529</name>
</gene>
<accession>A0A1E3PR03</accession>
<feature type="compositionally biased region" description="Basic residues" evidence="4">
    <location>
        <begin position="81"/>
        <end position="93"/>
    </location>
</feature>
<dbReference type="OrthoDB" id="25586at2759"/>
<organism evidence="6 7">
    <name type="scientific">Nadsonia fulvescens var. elongata DSM 6958</name>
    <dbReference type="NCBI Taxonomy" id="857566"/>
    <lineage>
        <taxon>Eukaryota</taxon>
        <taxon>Fungi</taxon>
        <taxon>Dikarya</taxon>
        <taxon>Ascomycota</taxon>
        <taxon>Saccharomycotina</taxon>
        <taxon>Dipodascomycetes</taxon>
        <taxon>Dipodascales</taxon>
        <taxon>Dipodascales incertae sedis</taxon>
        <taxon>Nadsonia</taxon>
    </lineage>
</organism>
<evidence type="ECO:0000256" key="4">
    <source>
        <dbReference type="SAM" id="MobiDB-lite"/>
    </source>
</evidence>
<dbReference type="GO" id="GO:1990189">
    <property type="term" value="F:protein N-terminal-serine acetyltransferase activity"/>
    <property type="evidence" value="ECO:0007669"/>
    <property type="project" value="TreeGrafter"/>
</dbReference>
<evidence type="ECO:0000313" key="6">
    <source>
        <dbReference type="EMBL" id="ODQ67865.1"/>
    </source>
</evidence>
<comment type="similarity">
    <text evidence="3">Belongs to the acetyltransferase family. ARD1 subfamily.</text>
</comment>
<dbReference type="InterPro" id="IPR000182">
    <property type="entry name" value="GNAT_dom"/>
</dbReference>
<dbReference type="GO" id="GO:1990190">
    <property type="term" value="F:protein-N-terminal-glutamate acetyltransferase activity"/>
    <property type="evidence" value="ECO:0007669"/>
    <property type="project" value="TreeGrafter"/>
</dbReference>
<keyword evidence="2 6" id="KW-0012">Acyltransferase</keyword>
<protein>
    <submittedName>
        <fullName evidence="6">Acyl-CoA N-acyltransferase</fullName>
    </submittedName>
</protein>
<dbReference type="InterPro" id="IPR016181">
    <property type="entry name" value="Acyl_CoA_acyltransferase"/>
</dbReference>
<evidence type="ECO:0000313" key="7">
    <source>
        <dbReference type="Proteomes" id="UP000095009"/>
    </source>
</evidence>
<feature type="domain" description="N-acetyltransferase" evidence="5">
    <location>
        <begin position="1"/>
        <end position="196"/>
    </location>
</feature>